<keyword evidence="6 8" id="KW-1133">Transmembrane helix</keyword>
<proteinExistence type="inferred from homology"/>
<evidence type="ECO:0000256" key="1">
    <source>
        <dbReference type="ARBA" id="ARBA00004651"/>
    </source>
</evidence>
<evidence type="ECO:0000256" key="2">
    <source>
        <dbReference type="ARBA" id="ARBA00009773"/>
    </source>
</evidence>
<dbReference type="PANTHER" id="PTHR21716">
    <property type="entry name" value="TRANSMEMBRANE PROTEIN"/>
    <property type="match status" value="1"/>
</dbReference>
<dbReference type="GeneID" id="68876989"/>
<keyword evidence="7 8" id="KW-0472">Membrane</keyword>
<dbReference type="PANTHER" id="PTHR21716:SF53">
    <property type="entry name" value="PERMEASE PERM-RELATED"/>
    <property type="match status" value="1"/>
</dbReference>
<evidence type="ECO:0000256" key="3">
    <source>
        <dbReference type="ARBA" id="ARBA00022448"/>
    </source>
</evidence>
<keyword evidence="3" id="KW-0813">Transport</keyword>
<reference evidence="9" key="2">
    <citation type="submission" date="2022-10" db="EMBL/GenBank/DDBJ databases">
        <authorList>
            <person name="Aires J."/>
            <person name="Mesa V."/>
        </authorList>
    </citation>
    <scope>NUCLEOTIDE SEQUENCE</scope>
    <source>
        <strain evidence="9">Clostridium neonatale JD116</strain>
    </source>
</reference>
<feature type="transmembrane region" description="Helical" evidence="8">
    <location>
        <begin position="266"/>
        <end position="286"/>
    </location>
</feature>
<dbReference type="EMBL" id="CAMTCP010000248">
    <property type="protein sequence ID" value="CAI3644726.1"/>
    <property type="molecule type" value="Genomic_DNA"/>
</dbReference>
<feature type="transmembrane region" description="Helical" evidence="8">
    <location>
        <begin position="12"/>
        <end position="30"/>
    </location>
</feature>
<evidence type="ECO:0000256" key="6">
    <source>
        <dbReference type="ARBA" id="ARBA00022989"/>
    </source>
</evidence>
<gene>
    <name evidence="9" type="ORF">CNEO2_40152</name>
    <name evidence="10" type="ORF">CQ394_02630</name>
</gene>
<dbReference type="Pfam" id="PF01594">
    <property type="entry name" value="AI-2E_transport"/>
    <property type="match status" value="1"/>
</dbReference>
<feature type="transmembrane region" description="Helical" evidence="8">
    <location>
        <begin position="88"/>
        <end position="111"/>
    </location>
</feature>
<evidence type="ECO:0000256" key="5">
    <source>
        <dbReference type="ARBA" id="ARBA00022692"/>
    </source>
</evidence>
<accession>A0A2A7MHQ7</accession>
<dbReference type="Proteomes" id="UP001189143">
    <property type="component" value="Unassembled WGS sequence"/>
</dbReference>
<dbReference type="GO" id="GO:0055085">
    <property type="term" value="P:transmembrane transport"/>
    <property type="evidence" value="ECO:0007669"/>
    <property type="project" value="TreeGrafter"/>
</dbReference>
<evidence type="ECO:0000256" key="7">
    <source>
        <dbReference type="ARBA" id="ARBA00023136"/>
    </source>
</evidence>
<keyword evidence="4" id="KW-1003">Cell membrane</keyword>
<protein>
    <submittedName>
        <fullName evidence="10">AI-2E family transporter</fullName>
    </submittedName>
    <submittedName>
        <fullName evidence="9">Membrane protein, UPF0118</fullName>
    </submittedName>
</protein>
<dbReference type="PROSITE" id="PS51257">
    <property type="entry name" value="PROKAR_LIPOPROTEIN"/>
    <property type="match status" value="1"/>
</dbReference>
<evidence type="ECO:0000256" key="8">
    <source>
        <dbReference type="SAM" id="Phobius"/>
    </source>
</evidence>
<comment type="subcellular location">
    <subcellularLocation>
        <location evidence="1">Cell membrane</location>
        <topology evidence="1">Multi-pass membrane protein</topology>
    </subcellularLocation>
</comment>
<comment type="caution">
    <text evidence="10">The sequence shown here is derived from an EMBL/GenBank/DDBJ whole genome shotgun (WGS) entry which is preliminary data.</text>
</comment>
<feature type="transmembrane region" description="Helical" evidence="8">
    <location>
        <begin position="178"/>
        <end position="201"/>
    </location>
</feature>
<comment type="similarity">
    <text evidence="2">Belongs to the autoinducer-2 exporter (AI-2E) (TC 2.A.86) family.</text>
</comment>
<dbReference type="InterPro" id="IPR002549">
    <property type="entry name" value="AI-2E-like"/>
</dbReference>
<organism evidence="10 11">
    <name type="scientific">Clostridium neonatale</name>
    <dbReference type="NCBI Taxonomy" id="137838"/>
    <lineage>
        <taxon>Bacteria</taxon>
        <taxon>Bacillati</taxon>
        <taxon>Bacillota</taxon>
        <taxon>Clostridia</taxon>
        <taxon>Eubacteriales</taxon>
        <taxon>Clostridiaceae</taxon>
        <taxon>Clostridium</taxon>
    </lineage>
</organism>
<dbReference type="OrthoDB" id="9793390at2"/>
<feature type="transmembrane region" description="Helical" evidence="8">
    <location>
        <begin position="335"/>
        <end position="368"/>
    </location>
</feature>
<evidence type="ECO:0000313" key="10">
    <source>
        <dbReference type="EMBL" id="PEG30638.1"/>
    </source>
</evidence>
<evidence type="ECO:0000313" key="11">
    <source>
        <dbReference type="Proteomes" id="UP000220840"/>
    </source>
</evidence>
<dbReference type="GO" id="GO:0005886">
    <property type="term" value="C:plasma membrane"/>
    <property type="evidence" value="ECO:0007669"/>
    <property type="project" value="UniProtKB-SubCell"/>
</dbReference>
<keyword evidence="11" id="KW-1185">Reference proteome</keyword>
<dbReference type="AlphaFoldDB" id="A0A2A7MHQ7"/>
<dbReference type="STRING" id="137838.GCA_001458595_01983"/>
<dbReference type="RefSeq" id="WP_058294809.1">
    <property type="nucleotide sequence ID" value="NZ_CAKJVD010000035.1"/>
</dbReference>
<sequence>MKIDWNTKYTTIATYVFIVACSIIIFYLGISQLGAVLSKIHGAIGILQPFIIGFSMAYLLNFILKFYEKKIFENSNIKKLKLKQKTKRSFGILFTYATALVVVFLFIKFVLPQVVDSISGLINDIPSYINETNKFIDGTLAKLNIDQQYLRIINENFNDLVNYIIKVATNFLPLLGGMLTTVASSIWNIILGIIVSIYLLIDKEKFCALIKKITYAIFPKSASEKILEVSYMSNSIFGKFLIGKIVDSAIIGVLTFFILALCKMPYAILVSVIVGITNIIPFFGPFIGAVPSFIIILFISPVKALWFLVIIFIIQQLDGNIIGPKILGDSIGISAFWILFSILVAGKFLGLIGMVIGVPLFAVIYAIVKEIIEGKLKKKNMNYKTEDYLK</sequence>
<feature type="transmembrane region" description="Helical" evidence="8">
    <location>
        <begin position="241"/>
        <end position="260"/>
    </location>
</feature>
<evidence type="ECO:0000313" key="9">
    <source>
        <dbReference type="EMBL" id="CAI3644726.1"/>
    </source>
</evidence>
<feature type="transmembrane region" description="Helical" evidence="8">
    <location>
        <begin position="293"/>
        <end position="315"/>
    </location>
</feature>
<dbReference type="Proteomes" id="UP000220840">
    <property type="component" value="Unassembled WGS sequence"/>
</dbReference>
<feature type="transmembrane region" description="Helical" evidence="8">
    <location>
        <begin position="42"/>
        <end position="67"/>
    </location>
</feature>
<name>A0A2A7MHQ7_9CLOT</name>
<reference evidence="10 11" key="1">
    <citation type="submission" date="2017-10" db="EMBL/GenBank/DDBJ databases">
        <title>Effective Description of Clostridium neonatale sp. nov. linked to necrotizing enterocolitis in neonates and a clarification of species assignable to the genus Clostridium (Prazmowski 1880) emend. Lawson and Rainey 2016.</title>
        <authorList>
            <person name="Bernard K."/>
            <person name="Burdz T."/>
            <person name="Wiebe D."/>
            <person name="Balcewich B."/>
            <person name="Alfa M."/>
            <person name="Bernier A.-M."/>
        </authorList>
    </citation>
    <scope>NUCLEOTIDE SEQUENCE [LARGE SCALE GENOMIC DNA]</scope>
    <source>
        <strain evidence="10 11">LCDC99A005</strain>
    </source>
</reference>
<keyword evidence="5 8" id="KW-0812">Transmembrane</keyword>
<dbReference type="EMBL" id="PDCJ01000001">
    <property type="protein sequence ID" value="PEG30638.1"/>
    <property type="molecule type" value="Genomic_DNA"/>
</dbReference>
<evidence type="ECO:0000256" key="4">
    <source>
        <dbReference type="ARBA" id="ARBA00022475"/>
    </source>
</evidence>